<proteinExistence type="predicted"/>
<dbReference type="OrthoDB" id="9979316at2"/>
<organism evidence="2 3">
    <name type="scientific">Clostridium ljungdahlii</name>
    <dbReference type="NCBI Taxonomy" id="1538"/>
    <lineage>
        <taxon>Bacteria</taxon>
        <taxon>Bacillati</taxon>
        <taxon>Bacillota</taxon>
        <taxon>Clostridia</taxon>
        <taxon>Eubacteriales</taxon>
        <taxon>Clostridiaceae</taxon>
        <taxon>Clostridium</taxon>
    </lineage>
</organism>
<dbReference type="EMBL" id="LITT01000062">
    <property type="protein sequence ID" value="OAA83280.1"/>
    <property type="molecule type" value="Genomic_DNA"/>
</dbReference>
<evidence type="ECO:0000313" key="2">
    <source>
        <dbReference type="EMBL" id="OAA83280.1"/>
    </source>
</evidence>
<evidence type="ECO:0008006" key="4">
    <source>
        <dbReference type="Google" id="ProtNLM"/>
    </source>
</evidence>
<feature type="transmembrane region" description="Helical" evidence="1">
    <location>
        <begin position="7"/>
        <end position="28"/>
    </location>
</feature>
<keyword evidence="1" id="KW-0812">Transmembrane</keyword>
<dbReference type="PATRIC" id="fig|1538.10.peg.3686"/>
<reference evidence="2 3" key="1">
    <citation type="journal article" date="2015" name="Biotechnol. Bioeng.">
        <title>Genome sequence and phenotypic characterization of Caulobacter segnis.</title>
        <authorList>
            <person name="Patel S."/>
            <person name="Fletcher B."/>
            <person name="Scott D.C."/>
            <person name="Ely B."/>
        </authorList>
    </citation>
    <scope>NUCLEOTIDE SEQUENCE [LARGE SCALE GENOMIC DNA]</scope>
    <source>
        <strain evidence="2 3">ERI-2</strain>
    </source>
</reference>
<evidence type="ECO:0000313" key="3">
    <source>
        <dbReference type="Proteomes" id="UP000077407"/>
    </source>
</evidence>
<dbReference type="AlphaFoldDB" id="A0A170NC53"/>
<keyword evidence="1" id="KW-1133">Transmembrane helix</keyword>
<feature type="transmembrane region" description="Helical" evidence="1">
    <location>
        <begin position="40"/>
        <end position="61"/>
    </location>
</feature>
<accession>A0A170NC53</accession>
<evidence type="ECO:0000256" key="1">
    <source>
        <dbReference type="SAM" id="Phobius"/>
    </source>
</evidence>
<name>A0A170NC53_9CLOT</name>
<gene>
    <name evidence="2" type="ORF">WY13_03608</name>
</gene>
<dbReference type="RefSeq" id="WP_063556871.1">
    <property type="nucleotide sequence ID" value="NZ_LITT01000062.1"/>
</dbReference>
<comment type="caution">
    <text evidence="2">The sequence shown here is derived from an EMBL/GenBank/DDBJ whole genome shotgun (WGS) entry which is preliminary data.</text>
</comment>
<sequence>MKKLFWLCFLIIVLYKMFVLLNMLPPVIPHGDIVYHVMDSILSIINQFAMGISGAIVFYYISLFFNTKNNMDVAYEIRGDILNVLRHHAKILENIKYFKKIKKDTYDIFLWKDIINLLNVIKNSPKLKNEYVYDKYFEDYLDYKIEYEYEKTIGEYFLEVDENTLVQDIDDFNIYNKKLSIYINDFKINTSFLYYLKGALEGVNTFIDPDYSDDLFQYNSILKSELKSKNVEADKMTDLKKCICLGYLKFLTDTINCFNIFDDYISSVEKNKLINFIKMIK</sequence>
<protein>
    <recommendedName>
        <fullName evidence="4">Phage abortive infection protein</fullName>
    </recommendedName>
</protein>
<keyword evidence="1" id="KW-0472">Membrane</keyword>
<dbReference type="Proteomes" id="UP000077407">
    <property type="component" value="Unassembled WGS sequence"/>
</dbReference>